<protein>
    <recommendedName>
        <fullName evidence="1">DUF7852 domain-containing protein</fullName>
    </recommendedName>
</protein>
<dbReference type="eggNOG" id="ENOG5033QD2">
    <property type="taxonomic scope" value="Bacteria"/>
</dbReference>
<dbReference type="Proteomes" id="UP000027602">
    <property type="component" value="Chromosome"/>
</dbReference>
<dbReference type="HOGENOM" id="CLU_070018_2_0_9"/>
<reference evidence="2 3" key="1">
    <citation type="journal article" date="2015" name="BMC Genomics">
        <title>Transcriptome analysis of thermophilic methylotrophic Bacillus methanolicus MGA3 using RNA-sequencing provides detailed insights into its previously uncharted transcriptional landscape.</title>
        <authorList>
            <person name="Irla M."/>
            <person name="Neshat A."/>
            <person name="Brautaset T."/>
            <person name="Ruckert C."/>
            <person name="Kalinowski J."/>
            <person name="Wendisch V.F."/>
        </authorList>
    </citation>
    <scope>NUCLEOTIDE SEQUENCE [LARGE SCALE GENOMIC DNA]</scope>
    <source>
        <strain evidence="3">MGA3 / ATCC 53907</strain>
    </source>
</reference>
<feature type="domain" description="DUF7852" evidence="1">
    <location>
        <begin position="37"/>
        <end position="115"/>
    </location>
</feature>
<evidence type="ECO:0000313" key="3">
    <source>
        <dbReference type="Proteomes" id="UP000027602"/>
    </source>
</evidence>
<evidence type="ECO:0000259" key="1">
    <source>
        <dbReference type="Pfam" id="PF25250"/>
    </source>
</evidence>
<dbReference type="Pfam" id="PF25250">
    <property type="entry name" value="DUF7852"/>
    <property type="match status" value="1"/>
</dbReference>
<organism evidence="2 3">
    <name type="scientific">Bacillus methanolicus (strain MGA3 / ATCC 53907)</name>
    <dbReference type="NCBI Taxonomy" id="796606"/>
    <lineage>
        <taxon>Bacteria</taxon>
        <taxon>Bacillati</taxon>
        <taxon>Bacillota</taxon>
        <taxon>Bacilli</taxon>
        <taxon>Bacillales</taxon>
        <taxon>Bacillaceae</taxon>
        <taxon>Bacillus</taxon>
    </lineage>
</organism>
<dbReference type="OrthoDB" id="2381017at2"/>
<dbReference type="EMBL" id="CP007739">
    <property type="protein sequence ID" value="AIE59845.1"/>
    <property type="molecule type" value="Genomic_DNA"/>
</dbReference>
<sequence>MNKDNNCVDVDVSATVGDCESVEATPVTTPGGPGGAVILRVPVTLAERTVRTSLVANIQFPDPVLEIKDIKKRVKIVQCRLLLPGIPENGDPFPDDLDLKLFLKGFVRKNIQYATPFPDSTGSCVSSQIRSLTTDIPFECVTTIPGDEFISPPQLPIFNTRNEFDFFRAQELGRGFPEKDELLSSDLSQFHQVSTQFYNQLPFCELISSKITEWNEAVDRTPLPNHAPFEEGTFTKIIEKMFLEFTIKVLQNQQVPLTVVPPTPGIF</sequence>
<dbReference type="RefSeq" id="WP_003349626.1">
    <property type="nucleotide sequence ID" value="NZ_ADWW01000006.1"/>
</dbReference>
<proteinExistence type="predicted"/>
<dbReference type="AlphaFoldDB" id="I3DU26"/>
<accession>I3DU26</accession>
<dbReference type="NCBIfam" id="NF045794">
    <property type="entry name" value="CsxC_fam"/>
    <property type="match status" value="1"/>
</dbReference>
<name>I3DU26_BACMM</name>
<dbReference type="STRING" id="796606.BMMGA3_07130"/>
<keyword evidence="3" id="KW-1185">Reference proteome</keyword>
<dbReference type="InterPro" id="IPR057174">
    <property type="entry name" value="DUF7852"/>
</dbReference>
<gene>
    <name evidence="2" type="ORF">BMMGA3_07130</name>
</gene>
<dbReference type="InterPro" id="IPR054845">
    <property type="entry name" value="Exosporium_prot_C"/>
</dbReference>
<evidence type="ECO:0000313" key="2">
    <source>
        <dbReference type="EMBL" id="AIE59845.1"/>
    </source>
</evidence>
<dbReference type="KEGG" id="bmet:BMMGA3_07130"/>